<evidence type="ECO:0000256" key="1">
    <source>
        <dbReference type="ARBA" id="ARBA00012920"/>
    </source>
</evidence>
<dbReference type="InterPro" id="IPR006034">
    <property type="entry name" value="Asparaginase/glutaminase-like"/>
</dbReference>
<dbReference type="Pfam" id="PF00710">
    <property type="entry name" value="Asparaginase"/>
    <property type="match status" value="1"/>
</dbReference>
<keyword evidence="3" id="KW-0040">ANK repeat</keyword>
<dbReference type="PANTHER" id="PTHR11707:SF28">
    <property type="entry name" value="60 KDA LYSOPHOSPHOLIPASE"/>
    <property type="match status" value="1"/>
</dbReference>
<evidence type="ECO:0000256" key="3">
    <source>
        <dbReference type="PROSITE-ProRule" id="PRU00023"/>
    </source>
</evidence>
<reference evidence="7" key="1">
    <citation type="journal article" date="2020" name="J. Eukaryot. Microbiol.">
        <title>De novo Sequencing, Assembly and Annotation of the Transcriptome for the Free-Living Testate Amoeba Arcella intermedia.</title>
        <authorList>
            <person name="Ribeiro G.M."/>
            <person name="Porfirio-Sousa A.L."/>
            <person name="Maurer-Alcala X.X."/>
            <person name="Katz L.A."/>
            <person name="Lahr D.J.G."/>
        </authorList>
    </citation>
    <scope>NUCLEOTIDE SEQUENCE</scope>
</reference>
<dbReference type="PRINTS" id="PR00139">
    <property type="entry name" value="ASNGLNASE"/>
</dbReference>
<evidence type="ECO:0000313" key="7">
    <source>
        <dbReference type="EMBL" id="NDV31836.1"/>
    </source>
</evidence>
<organism evidence="7">
    <name type="scientific">Arcella intermedia</name>
    <dbReference type="NCBI Taxonomy" id="1963864"/>
    <lineage>
        <taxon>Eukaryota</taxon>
        <taxon>Amoebozoa</taxon>
        <taxon>Tubulinea</taxon>
        <taxon>Elardia</taxon>
        <taxon>Arcellinida</taxon>
        <taxon>Sphaerothecina</taxon>
        <taxon>Arcellidae</taxon>
        <taxon>Arcella</taxon>
    </lineage>
</organism>
<evidence type="ECO:0000256" key="2">
    <source>
        <dbReference type="ARBA" id="ARBA00022801"/>
    </source>
</evidence>
<dbReference type="GO" id="GO:0004067">
    <property type="term" value="F:asparaginase activity"/>
    <property type="evidence" value="ECO:0007669"/>
    <property type="project" value="UniProtKB-UniRule"/>
</dbReference>
<dbReference type="PIRSF" id="PIRSF500176">
    <property type="entry name" value="L_ASNase"/>
    <property type="match status" value="1"/>
</dbReference>
<dbReference type="Gene3D" id="3.40.50.1170">
    <property type="entry name" value="L-asparaginase, N-terminal domain"/>
    <property type="match status" value="1"/>
</dbReference>
<dbReference type="SMART" id="SM00870">
    <property type="entry name" value="Asparaginase"/>
    <property type="match status" value="1"/>
</dbReference>
<dbReference type="EMBL" id="GIBP01002867">
    <property type="protein sequence ID" value="NDV31836.1"/>
    <property type="molecule type" value="Transcribed_RNA"/>
</dbReference>
<protein>
    <recommendedName>
        <fullName evidence="1">asparaginase</fullName>
        <ecNumber evidence="1">3.5.1.1</ecNumber>
    </recommendedName>
</protein>
<dbReference type="EC" id="3.5.1.1" evidence="1"/>
<dbReference type="SUPFAM" id="SSF48403">
    <property type="entry name" value="Ankyrin repeat"/>
    <property type="match status" value="1"/>
</dbReference>
<dbReference type="Pfam" id="PF17763">
    <property type="entry name" value="Asparaginase_C"/>
    <property type="match status" value="1"/>
</dbReference>
<accession>A0A6B2L4G2</accession>
<sequence length="418" mass="45984">MDSSQMMIKDWQILAKDVLSFYDAYDAFIILHGTDTMAYTASALSFMFSNLNKPVILTGSQVPLSSSYNDAADNLYGALVIAGHFKIPEVCIYFNHSLMRGNRSTKYDCEGFKAFVSHKYPLLVDVGINFTVNWQVVRAPPHRTKRITLHTEMSPNIIVLKLYPGMTPKLISNILAPPVEGCVIESFGSGNCPTNPAFLSVIKEATSRGVIIVNITQCSRGSVELAYETGILMGEAGVISGGDMTTEAALTKLSYLIGRDYKKDKIVKKILKNMRGERTIKQNRKYSMEDTKLVSAFLQALESNPASRNIVPLGKIFPPFLCSVASSGDRASLEELIKNGCSINSSDYDGRTALHLAAAAGHLEAVEFLFHYGAELNPVDRWGNTPLDDAFWGKYPPVIEFLTSKNAKRGAELVKAKL</sequence>
<evidence type="ECO:0000256" key="4">
    <source>
        <dbReference type="PROSITE-ProRule" id="PRU10100"/>
    </source>
</evidence>
<dbReference type="PROSITE" id="PS50297">
    <property type="entry name" value="ANK_REP_REGION"/>
    <property type="match status" value="1"/>
</dbReference>
<dbReference type="PROSITE" id="PS51732">
    <property type="entry name" value="ASN_GLN_ASE_3"/>
    <property type="match status" value="1"/>
</dbReference>
<dbReference type="CDD" id="cd08963">
    <property type="entry name" value="L-asparaginase_I"/>
    <property type="match status" value="1"/>
</dbReference>
<dbReference type="SMART" id="SM00248">
    <property type="entry name" value="ANK"/>
    <property type="match status" value="3"/>
</dbReference>
<dbReference type="InterPro" id="IPR036770">
    <property type="entry name" value="Ankyrin_rpt-contain_sf"/>
</dbReference>
<feature type="domain" description="L-asparaginase N-terminal" evidence="5">
    <location>
        <begin position="1"/>
        <end position="136"/>
    </location>
</feature>
<proteinExistence type="predicted"/>
<dbReference type="InterPro" id="IPR027475">
    <property type="entry name" value="Asparaginase/glutaminase_AS2"/>
</dbReference>
<dbReference type="InterPro" id="IPR036152">
    <property type="entry name" value="Asp/glu_Ase-like_sf"/>
</dbReference>
<keyword evidence="2" id="KW-0378">Hydrolase</keyword>
<dbReference type="Gene3D" id="3.40.50.40">
    <property type="match status" value="1"/>
</dbReference>
<evidence type="ECO:0000259" key="6">
    <source>
        <dbReference type="Pfam" id="PF17763"/>
    </source>
</evidence>
<dbReference type="PROSITE" id="PS50088">
    <property type="entry name" value="ANK_REPEAT"/>
    <property type="match status" value="1"/>
</dbReference>
<dbReference type="InterPro" id="IPR002110">
    <property type="entry name" value="Ankyrin_rpt"/>
</dbReference>
<feature type="repeat" description="ANK" evidence="3">
    <location>
        <begin position="349"/>
        <end position="381"/>
    </location>
</feature>
<evidence type="ECO:0000259" key="5">
    <source>
        <dbReference type="Pfam" id="PF00710"/>
    </source>
</evidence>
<dbReference type="InterPro" id="IPR027473">
    <property type="entry name" value="L-asparaginase_C"/>
</dbReference>
<dbReference type="PIRSF" id="PIRSF001220">
    <property type="entry name" value="L-ASNase_gatD"/>
    <property type="match status" value="1"/>
</dbReference>
<dbReference type="InterPro" id="IPR027474">
    <property type="entry name" value="L-asparaginase_N"/>
</dbReference>
<dbReference type="Gene3D" id="1.25.40.20">
    <property type="entry name" value="Ankyrin repeat-containing domain"/>
    <property type="match status" value="1"/>
</dbReference>
<name>A0A6B2L4G2_9EUKA</name>
<dbReference type="PROSITE" id="PS00917">
    <property type="entry name" value="ASN_GLN_ASE_2"/>
    <property type="match status" value="1"/>
</dbReference>
<dbReference type="GO" id="GO:0009066">
    <property type="term" value="P:aspartate family amino acid metabolic process"/>
    <property type="evidence" value="ECO:0007669"/>
    <property type="project" value="UniProtKB-ARBA"/>
</dbReference>
<dbReference type="FunFam" id="3.40.50.40:FF:000001">
    <property type="entry name" value="L-asparaginase 1"/>
    <property type="match status" value="1"/>
</dbReference>
<feature type="domain" description="Asparaginase/glutaminase C-terminal" evidence="6">
    <location>
        <begin position="156"/>
        <end position="267"/>
    </location>
</feature>
<dbReference type="AlphaFoldDB" id="A0A6B2L4G2"/>
<dbReference type="Pfam" id="PF12796">
    <property type="entry name" value="Ank_2"/>
    <property type="match status" value="1"/>
</dbReference>
<dbReference type="InterPro" id="IPR037152">
    <property type="entry name" value="L-asparaginase_N_sf"/>
</dbReference>
<feature type="active site" evidence="4">
    <location>
        <position position="34"/>
    </location>
</feature>
<dbReference type="InterPro" id="IPR040919">
    <property type="entry name" value="Asparaginase_C"/>
</dbReference>
<dbReference type="PANTHER" id="PTHR11707">
    <property type="entry name" value="L-ASPARAGINASE"/>
    <property type="match status" value="1"/>
</dbReference>
<dbReference type="SUPFAM" id="SSF53774">
    <property type="entry name" value="Glutaminase/Asparaginase"/>
    <property type="match status" value="1"/>
</dbReference>
<dbReference type="InterPro" id="IPR041725">
    <property type="entry name" value="L-asparaginase_I"/>
</dbReference>